<evidence type="ECO:0000313" key="3">
    <source>
        <dbReference type="Proteomes" id="UP001168821"/>
    </source>
</evidence>
<dbReference type="InterPro" id="IPR021454">
    <property type="entry name" value="DUF3105"/>
</dbReference>
<dbReference type="PANTHER" id="PTHR34179:SF1">
    <property type="entry name" value="TUMOR PROTEIN P53-INDUCIBLE PROTEIN 13"/>
    <property type="match status" value="1"/>
</dbReference>
<dbReference type="AlphaFoldDB" id="A0AA38HTY0"/>
<sequence length="276" mass="32256">MISLKSLFYLLFTCSIVAADDPSVYQNSWNGHWFPYNPGTTQDLNPSFEIRKNLYDADHGIMMGVRNPHCDDGKTHLEVDWDFNPINYTCFILNRHNMYRPRSDVQPIYSYDYIPKGYSALHKCMSDPIDYNVVIPTFGTHRPLWAKYGEYTFLPRQRWVHNLEHGAVVMLYHPCADKNEVNMLRILVKKCLYRHIITPYNLLTAERPLALVTWGHRLEMSKVAPELVLDFIRKHALKGPEQTARDGQYSLFLEKHADIVSDIGDHEICKVYDFIE</sequence>
<evidence type="ECO:0000256" key="1">
    <source>
        <dbReference type="SAM" id="SignalP"/>
    </source>
</evidence>
<reference evidence="2" key="1">
    <citation type="journal article" date="2023" name="G3 (Bethesda)">
        <title>Whole genome assemblies of Zophobas morio and Tenebrio molitor.</title>
        <authorList>
            <person name="Kaur S."/>
            <person name="Stinson S.A."/>
            <person name="diCenzo G.C."/>
        </authorList>
    </citation>
    <scope>NUCLEOTIDE SEQUENCE</scope>
    <source>
        <strain evidence="2">QUZm001</strain>
    </source>
</reference>
<keyword evidence="3" id="KW-1185">Reference proteome</keyword>
<accession>A0AA38HTY0</accession>
<feature type="signal peptide" evidence="1">
    <location>
        <begin position="1"/>
        <end position="19"/>
    </location>
</feature>
<protein>
    <submittedName>
        <fullName evidence="2">Uncharacterized protein</fullName>
    </submittedName>
</protein>
<dbReference type="Pfam" id="PF11303">
    <property type="entry name" value="DUF3105"/>
    <property type="match status" value="1"/>
</dbReference>
<evidence type="ECO:0000313" key="2">
    <source>
        <dbReference type="EMBL" id="KAJ3643515.1"/>
    </source>
</evidence>
<organism evidence="2 3">
    <name type="scientific">Zophobas morio</name>
    <dbReference type="NCBI Taxonomy" id="2755281"/>
    <lineage>
        <taxon>Eukaryota</taxon>
        <taxon>Metazoa</taxon>
        <taxon>Ecdysozoa</taxon>
        <taxon>Arthropoda</taxon>
        <taxon>Hexapoda</taxon>
        <taxon>Insecta</taxon>
        <taxon>Pterygota</taxon>
        <taxon>Neoptera</taxon>
        <taxon>Endopterygota</taxon>
        <taxon>Coleoptera</taxon>
        <taxon>Polyphaga</taxon>
        <taxon>Cucujiformia</taxon>
        <taxon>Tenebrionidae</taxon>
        <taxon>Zophobas</taxon>
    </lineage>
</organism>
<dbReference type="PANTHER" id="PTHR34179">
    <property type="entry name" value="TUMOR PROTEIN P53-INDUCIBLE PROTEIN 13"/>
    <property type="match status" value="1"/>
</dbReference>
<proteinExistence type="predicted"/>
<gene>
    <name evidence="2" type="ORF">Zmor_026222</name>
</gene>
<feature type="chain" id="PRO_5041375690" evidence="1">
    <location>
        <begin position="20"/>
        <end position="276"/>
    </location>
</feature>
<dbReference type="EMBL" id="JALNTZ010000008">
    <property type="protein sequence ID" value="KAJ3643515.1"/>
    <property type="molecule type" value="Genomic_DNA"/>
</dbReference>
<name>A0AA38HTY0_9CUCU</name>
<dbReference type="Proteomes" id="UP001168821">
    <property type="component" value="Unassembled WGS sequence"/>
</dbReference>
<keyword evidence="1" id="KW-0732">Signal</keyword>
<comment type="caution">
    <text evidence="2">The sequence shown here is derived from an EMBL/GenBank/DDBJ whole genome shotgun (WGS) entry which is preliminary data.</text>
</comment>
<dbReference type="GO" id="GO:0005737">
    <property type="term" value="C:cytoplasm"/>
    <property type="evidence" value="ECO:0007669"/>
    <property type="project" value="TreeGrafter"/>
</dbReference>